<evidence type="ECO:0000256" key="2">
    <source>
        <dbReference type="ARBA" id="ARBA00022980"/>
    </source>
</evidence>
<evidence type="ECO:0000256" key="1">
    <source>
        <dbReference type="ARBA" id="ARBA00007345"/>
    </source>
</evidence>
<dbReference type="PANTHER" id="PTHR11880:SF2">
    <property type="entry name" value="SMALL RIBOSOMAL SUBUNIT PROTEIN US19"/>
    <property type="match status" value="1"/>
</dbReference>
<dbReference type="Proteomes" id="UP001214576">
    <property type="component" value="Unassembled WGS sequence"/>
</dbReference>
<dbReference type="GO" id="GO:0006412">
    <property type="term" value="P:translation"/>
    <property type="evidence" value="ECO:0007669"/>
    <property type="project" value="InterPro"/>
</dbReference>
<sequence length="100" mass="10644">MQLRSAPAAEPRGAALVPKRLREAPGEKPEVLKTRRRGTSLLPGTVGSAAGVHNGKTFSQVETKPEMTGHYPGGFSITCKPVKQGRPGIRATPSSRFIPK</sequence>
<dbReference type="EMBL" id="JAKZEL010000026">
    <property type="protein sequence ID" value="KAI4530270.1"/>
    <property type="molecule type" value="Genomic_DNA"/>
</dbReference>
<keyword evidence="2 5" id="KW-0689">Ribosomal protein</keyword>
<dbReference type="InterPro" id="IPR002222">
    <property type="entry name" value="Ribosomal_uS19"/>
</dbReference>
<feature type="compositionally biased region" description="Basic and acidic residues" evidence="6">
    <location>
        <begin position="20"/>
        <end position="30"/>
    </location>
</feature>
<evidence type="ECO:0000256" key="4">
    <source>
        <dbReference type="ARBA" id="ARBA00035469"/>
    </source>
</evidence>
<protein>
    <recommendedName>
        <fullName evidence="4">40S ribosomal protein S15</fullName>
    </recommendedName>
</protein>
<dbReference type="PIRSF" id="PIRSF002144">
    <property type="entry name" value="Ribosomal_S19"/>
    <property type="match status" value="1"/>
</dbReference>
<dbReference type="InterPro" id="IPR023575">
    <property type="entry name" value="Ribosomal_uS19_SF"/>
</dbReference>
<evidence type="ECO:0000313" key="8">
    <source>
        <dbReference type="Proteomes" id="UP001214576"/>
    </source>
</evidence>
<feature type="region of interest" description="Disordered" evidence="6">
    <location>
        <begin position="1"/>
        <end position="30"/>
    </location>
</feature>
<dbReference type="Pfam" id="PF00203">
    <property type="entry name" value="Ribosomal_S19"/>
    <property type="match status" value="1"/>
</dbReference>
<dbReference type="GO" id="GO:0003735">
    <property type="term" value="F:structural constituent of ribosome"/>
    <property type="evidence" value="ECO:0007669"/>
    <property type="project" value="InterPro"/>
</dbReference>
<gene>
    <name evidence="7" type="ORF">MG293_020126</name>
</gene>
<dbReference type="PRINTS" id="PR00975">
    <property type="entry name" value="RIBOSOMALS19"/>
</dbReference>
<accession>A0AAD4TRG9</accession>
<dbReference type="GO" id="GO:0022627">
    <property type="term" value="C:cytosolic small ribosomal subunit"/>
    <property type="evidence" value="ECO:0007669"/>
    <property type="project" value="TreeGrafter"/>
</dbReference>
<dbReference type="HAMAP" id="MF_00531">
    <property type="entry name" value="Ribosomal_uS19"/>
    <property type="match status" value="1"/>
</dbReference>
<evidence type="ECO:0000256" key="3">
    <source>
        <dbReference type="ARBA" id="ARBA00023274"/>
    </source>
</evidence>
<dbReference type="PANTHER" id="PTHR11880">
    <property type="entry name" value="RIBOSOMAL PROTEIN S19P FAMILY MEMBER"/>
    <property type="match status" value="1"/>
</dbReference>
<reference evidence="7" key="1">
    <citation type="submission" date="2022-03" db="EMBL/GenBank/DDBJ databases">
        <title>Genomic analyses of argali, domestic sheep and their hybrids provide insights into chromosomal evolution, heterosis and genetic basis of agronomic traits.</title>
        <authorList>
            <person name="Li M."/>
        </authorList>
    </citation>
    <scope>NUCLEOTIDE SEQUENCE</scope>
    <source>
        <strain evidence="7">CAU-MHL-2022a</strain>
        <tissue evidence="7">Skin</tissue>
    </source>
</reference>
<keyword evidence="8" id="KW-1185">Reference proteome</keyword>
<evidence type="ECO:0000256" key="6">
    <source>
        <dbReference type="SAM" id="MobiDB-lite"/>
    </source>
</evidence>
<dbReference type="Gene3D" id="3.30.860.10">
    <property type="entry name" value="30s Ribosomal Protein S19, Chain A"/>
    <property type="match status" value="1"/>
</dbReference>
<feature type="region of interest" description="Disordered" evidence="6">
    <location>
        <begin position="78"/>
        <end position="100"/>
    </location>
</feature>
<proteinExistence type="inferred from homology"/>
<name>A0AAD4TRG9_OVIAM</name>
<evidence type="ECO:0000313" key="7">
    <source>
        <dbReference type="EMBL" id="KAI4530270.1"/>
    </source>
</evidence>
<dbReference type="GO" id="GO:0000028">
    <property type="term" value="P:ribosomal small subunit assembly"/>
    <property type="evidence" value="ECO:0007669"/>
    <property type="project" value="TreeGrafter"/>
</dbReference>
<organism evidence="7 8">
    <name type="scientific">Ovis ammon polii</name>
    <dbReference type="NCBI Taxonomy" id="230172"/>
    <lineage>
        <taxon>Eukaryota</taxon>
        <taxon>Metazoa</taxon>
        <taxon>Chordata</taxon>
        <taxon>Craniata</taxon>
        <taxon>Vertebrata</taxon>
        <taxon>Euteleostomi</taxon>
        <taxon>Mammalia</taxon>
        <taxon>Eutheria</taxon>
        <taxon>Laurasiatheria</taxon>
        <taxon>Artiodactyla</taxon>
        <taxon>Ruminantia</taxon>
        <taxon>Pecora</taxon>
        <taxon>Bovidae</taxon>
        <taxon>Caprinae</taxon>
        <taxon>Ovis</taxon>
    </lineage>
</organism>
<evidence type="ECO:0000256" key="5">
    <source>
        <dbReference type="RuleBase" id="RU003485"/>
    </source>
</evidence>
<comment type="similarity">
    <text evidence="1 5">Belongs to the universal ribosomal protein uS19 family.</text>
</comment>
<dbReference type="AlphaFoldDB" id="A0AAD4TRG9"/>
<keyword evidence="3 5" id="KW-0687">Ribonucleoprotein</keyword>
<comment type="caution">
    <text evidence="7">The sequence shown here is derived from an EMBL/GenBank/DDBJ whole genome shotgun (WGS) entry which is preliminary data.</text>
</comment>
<dbReference type="SUPFAM" id="SSF54570">
    <property type="entry name" value="Ribosomal protein S19"/>
    <property type="match status" value="1"/>
</dbReference>